<reference evidence="2" key="2">
    <citation type="submission" date="2020-09" db="EMBL/GenBank/DDBJ databases">
        <authorList>
            <person name="Sun Q."/>
            <person name="Ohkuma M."/>
        </authorList>
    </citation>
    <scope>NUCLEOTIDE SEQUENCE</scope>
    <source>
        <strain evidence="2">JCM 4646</strain>
    </source>
</reference>
<proteinExistence type="predicted"/>
<dbReference type="EMBL" id="BNBO01000059">
    <property type="protein sequence ID" value="GHH82518.1"/>
    <property type="molecule type" value="Genomic_DNA"/>
</dbReference>
<accession>A0A919GE50</accession>
<name>A0A919GE50_9ACTN</name>
<dbReference type="Proteomes" id="UP000617734">
    <property type="component" value="Unassembled WGS sequence"/>
</dbReference>
<evidence type="ECO:0000313" key="3">
    <source>
        <dbReference type="Proteomes" id="UP000617734"/>
    </source>
</evidence>
<dbReference type="AlphaFoldDB" id="A0A919GE50"/>
<evidence type="ECO:0000313" key="2">
    <source>
        <dbReference type="EMBL" id="GHH82518.1"/>
    </source>
</evidence>
<reference evidence="2" key="1">
    <citation type="journal article" date="2014" name="Int. J. Syst. Evol. Microbiol.">
        <title>Complete genome sequence of Corynebacterium casei LMG S-19264T (=DSM 44701T), isolated from a smear-ripened cheese.</title>
        <authorList>
            <consortium name="US DOE Joint Genome Institute (JGI-PGF)"/>
            <person name="Walter F."/>
            <person name="Albersmeier A."/>
            <person name="Kalinowski J."/>
            <person name="Ruckert C."/>
        </authorList>
    </citation>
    <scope>NUCLEOTIDE SEQUENCE</scope>
    <source>
        <strain evidence="2">JCM 4646</strain>
    </source>
</reference>
<sequence length="126" mass="12632">MAHANGGRHVKPIGRSRRTTVLAGPTAAGTLTVALTACSDGGSASDSTTSTAFTTPAAVPTAPAGSDPFTAAPSVAKCSDGSLPGEFTNGRSADFCIPVMSPTTSRVTAVEYWDSPCTLGNGITWK</sequence>
<evidence type="ECO:0000256" key="1">
    <source>
        <dbReference type="SAM" id="MobiDB-lite"/>
    </source>
</evidence>
<comment type="caution">
    <text evidence="2">The sequence shown here is derived from an EMBL/GenBank/DDBJ whole genome shotgun (WGS) entry which is preliminary data.</text>
</comment>
<organism evidence="2 3">
    <name type="scientific">Kitasatospora indigofera</name>
    <dbReference type="NCBI Taxonomy" id="67307"/>
    <lineage>
        <taxon>Bacteria</taxon>
        <taxon>Bacillati</taxon>
        <taxon>Actinomycetota</taxon>
        <taxon>Actinomycetes</taxon>
        <taxon>Kitasatosporales</taxon>
        <taxon>Streptomycetaceae</taxon>
        <taxon>Kitasatospora</taxon>
    </lineage>
</organism>
<feature type="region of interest" description="Disordered" evidence="1">
    <location>
        <begin position="40"/>
        <end position="66"/>
    </location>
</feature>
<protein>
    <submittedName>
        <fullName evidence="2">Uncharacterized protein</fullName>
    </submittedName>
</protein>
<keyword evidence="3" id="KW-1185">Reference proteome</keyword>
<gene>
    <name evidence="2" type="ORF">GCM10018781_67580</name>
</gene>